<evidence type="ECO:0000256" key="7">
    <source>
        <dbReference type="ARBA" id="ARBA00022806"/>
    </source>
</evidence>
<keyword evidence="6" id="KW-0378">Hydrolase</keyword>
<comment type="similarity">
    <text evidence="2">In the central section; belongs to the CRISPR-associated helicase Cas3 family.</text>
</comment>
<keyword evidence="9" id="KW-0051">Antiviral defense</keyword>
<evidence type="ECO:0000256" key="8">
    <source>
        <dbReference type="ARBA" id="ARBA00022840"/>
    </source>
</evidence>
<dbReference type="Gene3D" id="1.10.3210.30">
    <property type="match status" value="1"/>
</dbReference>
<evidence type="ECO:0000313" key="14">
    <source>
        <dbReference type="EMBL" id="MFC7394019.1"/>
    </source>
</evidence>
<evidence type="ECO:0000259" key="12">
    <source>
        <dbReference type="PROSITE" id="PS51194"/>
    </source>
</evidence>
<dbReference type="PROSITE" id="PS51192">
    <property type="entry name" value="HELICASE_ATP_BIND_1"/>
    <property type="match status" value="1"/>
</dbReference>
<dbReference type="Pfam" id="PF00270">
    <property type="entry name" value="DEAD"/>
    <property type="match status" value="1"/>
</dbReference>
<keyword evidence="15" id="KW-1185">Reference proteome</keyword>
<dbReference type="SMART" id="SM00487">
    <property type="entry name" value="DEXDc"/>
    <property type="match status" value="1"/>
</dbReference>
<feature type="domain" description="HD Cas3-type" evidence="13">
    <location>
        <begin position="5"/>
        <end position="190"/>
    </location>
</feature>
<dbReference type="InterPro" id="IPR011545">
    <property type="entry name" value="DEAD/DEAH_box_helicase_dom"/>
</dbReference>
<evidence type="ECO:0000256" key="10">
    <source>
        <dbReference type="SAM" id="Coils"/>
    </source>
</evidence>
<dbReference type="CDD" id="cd09641">
    <property type="entry name" value="Cas3''_I"/>
    <property type="match status" value="1"/>
</dbReference>
<proteinExistence type="inferred from homology"/>
<accession>A0ABW2PXY5</accession>
<dbReference type="SUPFAM" id="SSF52540">
    <property type="entry name" value="P-loop containing nucleoside triphosphate hydrolases"/>
    <property type="match status" value="1"/>
</dbReference>
<dbReference type="InterPro" id="IPR001650">
    <property type="entry name" value="Helicase_C-like"/>
</dbReference>
<dbReference type="PROSITE" id="PS51643">
    <property type="entry name" value="HD_CAS3"/>
    <property type="match status" value="1"/>
</dbReference>
<evidence type="ECO:0000256" key="3">
    <source>
        <dbReference type="ARBA" id="ARBA00022722"/>
    </source>
</evidence>
<evidence type="ECO:0000256" key="4">
    <source>
        <dbReference type="ARBA" id="ARBA00022723"/>
    </source>
</evidence>
<dbReference type="PROSITE" id="PS51194">
    <property type="entry name" value="HELICASE_CTER"/>
    <property type="match status" value="1"/>
</dbReference>
<reference evidence="15" key="1">
    <citation type="journal article" date="2019" name="Int. J. Syst. Evol. Microbiol.">
        <title>The Global Catalogue of Microorganisms (GCM) 10K type strain sequencing project: providing services to taxonomists for standard genome sequencing and annotation.</title>
        <authorList>
            <consortium name="The Broad Institute Genomics Platform"/>
            <consortium name="The Broad Institute Genome Sequencing Center for Infectious Disease"/>
            <person name="Wu L."/>
            <person name="Ma J."/>
        </authorList>
    </citation>
    <scope>NUCLEOTIDE SEQUENCE [LARGE SCALE GENOMIC DNA]</scope>
    <source>
        <strain evidence="15">CGMCC 1.16305</strain>
    </source>
</reference>
<evidence type="ECO:0000256" key="2">
    <source>
        <dbReference type="ARBA" id="ARBA00009046"/>
    </source>
</evidence>
<dbReference type="NCBIfam" id="TIGR01596">
    <property type="entry name" value="cas3_HD"/>
    <property type="match status" value="1"/>
</dbReference>
<gene>
    <name evidence="14" type="primary">cas3</name>
    <name evidence="14" type="ORF">ACFQRG_13745</name>
</gene>
<dbReference type="PANTHER" id="PTHR47963:SF9">
    <property type="entry name" value="CRISPR-ASSOCIATED ENDONUCLEASE_HELICASE CAS3"/>
    <property type="match status" value="1"/>
</dbReference>
<sequence length="742" mass="86633">MIYAKSDPIETLYEHTEELKKRLVILKKAYGKIFGNERLWKVIQYAVQYHDAGKVYSPFQNRICKTIGENIKNDSELPYIPHNYLSPFFVPYSQLNLTDKEIKVLIQSITYHHERNQSILKKEIKRALKEDLMHNQSSLSEHLQVFIPEKEENIFKTFGLMINRIKSGDDTELYLQYILVKGLLHRLDHAASAHVEIESDVDYDLAEMTEKYIITTLNKKDAKVSELLRPVQIFAKKNQNKNLIIVAQTGMGKTEAALLWAGKKKTFFTLPLRVSLNALYDRVKDQMGFKGTGLLHSSSASHLTEKGEEDWEIIRDQSKHLSSKLLFTTIDQILKFPMKYRGYEKYYATMAYSAVIIDEIQAYDPKIAAFLIKAIEMIHQIGGKFMIMTATLPTIYKEELIRRGVLNLGDYLYGEFVNDITRHRIQLQNEKIDNATNEIAKIGQEKKVLVIVNTVKKALEVYQQLKKKHVDNVRLLHSMFVQKHRSMLENDILAFDKRENEPGIWVTTQLVEASVDIDFDVLFTEMSTLDSLFQRLGRCYRKRELDHDGINVNIYTREPSGRKYIYDEDIMDLSVEALLPYNKNILREKDKVQLVKDLYCRKHLPKQFLKQFDQALNEIDNFPDYYYDNNDAQKLLRDIQSELVIPSSLYYEHLDLFKLLTNEENPDKRAKLRREIEKYTVSLRKSKTRGLVKPIPFIRNGKDGKNYPVISYIKILDLPYDFDEKETKGFGVQPSKSIEESI</sequence>
<evidence type="ECO:0000256" key="5">
    <source>
        <dbReference type="ARBA" id="ARBA00022741"/>
    </source>
</evidence>
<dbReference type="InterPro" id="IPR038257">
    <property type="entry name" value="CRISPR-assoc_Cas3_HD_sf"/>
</dbReference>
<evidence type="ECO:0000313" key="15">
    <source>
        <dbReference type="Proteomes" id="UP001596505"/>
    </source>
</evidence>
<dbReference type="NCBIfam" id="TIGR01587">
    <property type="entry name" value="cas3_core"/>
    <property type="match status" value="1"/>
</dbReference>
<dbReference type="InterPro" id="IPR014001">
    <property type="entry name" value="Helicase_ATP-bd"/>
</dbReference>
<protein>
    <submittedName>
        <fullName evidence="14">CRISPR-associated helicase Cas3</fullName>
    </submittedName>
</protein>
<organism evidence="14 15">
    <name type="scientific">Scopulibacillus cellulosilyticus</name>
    <dbReference type="NCBI Taxonomy" id="2665665"/>
    <lineage>
        <taxon>Bacteria</taxon>
        <taxon>Bacillati</taxon>
        <taxon>Bacillota</taxon>
        <taxon>Bacilli</taxon>
        <taxon>Bacillales</taxon>
        <taxon>Sporolactobacillaceae</taxon>
        <taxon>Scopulibacillus</taxon>
    </lineage>
</organism>
<comment type="similarity">
    <text evidence="1">In the N-terminal section; belongs to the CRISPR-associated nuclease Cas3-HD family.</text>
</comment>
<dbReference type="InterPro" id="IPR027417">
    <property type="entry name" value="P-loop_NTPase"/>
</dbReference>
<feature type="domain" description="Helicase C-terminal" evidence="12">
    <location>
        <begin position="434"/>
        <end position="586"/>
    </location>
</feature>
<evidence type="ECO:0000256" key="6">
    <source>
        <dbReference type="ARBA" id="ARBA00022801"/>
    </source>
</evidence>
<dbReference type="Gene3D" id="3.40.50.300">
    <property type="entry name" value="P-loop containing nucleotide triphosphate hydrolases"/>
    <property type="match status" value="2"/>
</dbReference>
<comment type="caution">
    <text evidence="14">The sequence shown here is derived from an EMBL/GenBank/DDBJ whole genome shotgun (WGS) entry which is preliminary data.</text>
</comment>
<dbReference type="InterPro" id="IPR006483">
    <property type="entry name" value="CRISPR-assoc_Cas3_HD"/>
</dbReference>
<dbReference type="InterPro" id="IPR006474">
    <property type="entry name" value="Helicase_Cas3_CRISPR-ass_core"/>
</dbReference>
<feature type="domain" description="Helicase ATP-binding" evidence="11">
    <location>
        <begin position="234"/>
        <end position="410"/>
    </location>
</feature>
<dbReference type="EMBL" id="JBHTCO010000017">
    <property type="protein sequence ID" value="MFC7394019.1"/>
    <property type="molecule type" value="Genomic_DNA"/>
</dbReference>
<keyword evidence="4" id="KW-0479">Metal-binding</keyword>
<keyword evidence="10" id="KW-0175">Coiled coil</keyword>
<keyword evidence="8" id="KW-0067">ATP-binding</keyword>
<dbReference type="Proteomes" id="UP001596505">
    <property type="component" value="Unassembled WGS sequence"/>
</dbReference>
<evidence type="ECO:0000256" key="1">
    <source>
        <dbReference type="ARBA" id="ARBA00006847"/>
    </source>
</evidence>
<dbReference type="InterPro" id="IPR054712">
    <property type="entry name" value="Cas3-like_dom"/>
</dbReference>
<evidence type="ECO:0000259" key="11">
    <source>
        <dbReference type="PROSITE" id="PS51192"/>
    </source>
</evidence>
<dbReference type="Pfam" id="PF22590">
    <property type="entry name" value="Cas3-like_C_2"/>
    <property type="match status" value="1"/>
</dbReference>
<name>A0ABW2PXY5_9BACL</name>
<evidence type="ECO:0000259" key="13">
    <source>
        <dbReference type="PROSITE" id="PS51643"/>
    </source>
</evidence>
<dbReference type="PANTHER" id="PTHR47963">
    <property type="entry name" value="DEAD-BOX ATP-DEPENDENT RNA HELICASE 47, MITOCHONDRIAL"/>
    <property type="match status" value="1"/>
</dbReference>
<keyword evidence="5" id="KW-0547">Nucleotide-binding</keyword>
<dbReference type="RefSeq" id="WP_380966936.1">
    <property type="nucleotide sequence ID" value="NZ_JBHTCO010000017.1"/>
</dbReference>
<keyword evidence="3" id="KW-0540">Nuclease</keyword>
<keyword evidence="7" id="KW-0347">Helicase</keyword>
<evidence type="ECO:0000256" key="9">
    <source>
        <dbReference type="ARBA" id="ARBA00023118"/>
    </source>
</evidence>
<feature type="coiled-coil region" evidence="10">
    <location>
        <begin position="418"/>
        <end position="445"/>
    </location>
</feature>
<dbReference type="InterPro" id="IPR050547">
    <property type="entry name" value="DEAD_box_RNA_helicases"/>
</dbReference>